<dbReference type="Proteomes" id="UP000887540">
    <property type="component" value="Unplaced"/>
</dbReference>
<dbReference type="AlphaFoldDB" id="A0A914CIV2"/>
<proteinExistence type="predicted"/>
<dbReference type="Gene3D" id="3.30.870.10">
    <property type="entry name" value="Endonuclease Chain A"/>
    <property type="match status" value="1"/>
</dbReference>
<keyword evidence="1" id="KW-1185">Reference proteome</keyword>
<evidence type="ECO:0000313" key="1">
    <source>
        <dbReference type="Proteomes" id="UP000887540"/>
    </source>
</evidence>
<sequence>MVTDNTAYIGTSNWVGDYFIATAGIGMVIKSAESNQNSKIAQDLNEIFLRDWNSNYTTSVNDYDNYGNFLQ</sequence>
<evidence type="ECO:0000313" key="2">
    <source>
        <dbReference type="WBParaSite" id="ACRNAN_scaffold1128.g9589.t1"/>
    </source>
</evidence>
<accession>A0A914CIV2</accession>
<protein>
    <submittedName>
        <fullName evidence="2">PLD phosphodiesterase domain-containing protein</fullName>
    </submittedName>
</protein>
<dbReference type="WBParaSite" id="ACRNAN_scaffold1128.g9589.t1">
    <property type="protein sequence ID" value="ACRNAN_scaffold1128.g9589.t1"/>
    <property type="gene ID" value="ACRNAN_scaffold1128.g9589"/>
</dbReference>
<reference evidence="2" key="1">
    <citation type="submission" date="2022-11" db="UniProtKB">
        <authorList>
            <consortium name="WormBaseParasite"/>
        </authorList>
    </citation>
    <scope>IDENTIFICATION</scope>
</reference>
<name>A0A914CIV2_9BILA</name>
<dbReference type="PANTHER" id="PTHR10185:SF17">
    <property type="entry name" value="GM01519P-RELATED"/>
    <property type="match status" value="1"/>
</dbReference>
<dbReference type="SUPFAM" id="SSF56024">
    <property type="entry name" value="Phospholipase D/nuclease"/>
    <property type="match status" value="1"/>
</dbReference>
<dbReference type="PANTHER" id="PTHR10185">
    <property type="entry name" value="PHOSPHOLIPASE D - RELATED"/>
    <property type="match status" value="1"/>
</dbReference>
<dbReference type="InterPro" id="IPR050874">
    <property type="entry name" value="Diverse_PLD-related"/>
</dbReference>
<organism evidence="1 2">
    <name type="scientific">Acrobeloides nanus</name>
    <dbReference type="NCBI Taxonomy" id="290746"/>
    <lineage>
        <taxon>Eukaryota</taxon>
        <taxon>Metazoa</taxon>
        <taxon>Ecdysozoa</taxon>
        <taxon>Nematoda</taxon>
        <taxon>Chromadorea</taxon>
        <taxon>Rhabditida</taxon>
        <taxon>Tylenchina</taxon>
        <taxon>Cephalobomorpha</taxon>
        <taxon>Cephaloboidea</taxon>
        <taxon>Cephalobidae</taxon>
        <taxon>Acrobeloides</taxon>
    </lineage>
</organism>